<feature type="compositionally biased region" description="Polar residues" evidence="1">
    <location>
        <begin position="139"/>
        <end position="151"/>
    </location>
</feature>
<dbReference type="Proteomes" id="UP000053424">
    <property type="component" value="Unassembled WGS sequence"/>
</dbReference>
<feature type="region of interest" description="Disordered" evidence="1">
    <location>
        <begin position="1323"/>
        <end position="1342"/>
    </location>
</feature>
<dbReference type="GO" id="GO:0005737">
    <property type="term" value="C:cytoplasm"/>
    <property type="evidence" value="ECO:0007669"/>
    <property type="project" value="TreeGrafter"/>
</dbReference>
<dbReference type="Gene3D" id="1.20.900.10">
    <property type="entry name" value="Dbl homology (DH) domain"/>
    <property type="match status" value="1"/>
</dbReference>
<evidence type="ECO:0000259" key="2">
    <source>
        <dbReference type="PROSITE" id="PS50010"/>
    </source>
</evidence>
<dbReference type="SUPFAM" id="SSF48065">
    <property type="entry name" value="DBL homology domain (DH-domain)"/>
    <property type="match status" value="1"/>
</dbReference>
<dbReference type="PROSITE" id="PS50010">
    <property type="entry name" value="DH_2"/>
    <property type="match status" value="1"/>
</dbReference>
<feature type="compositionally biased region" description="Low complexity" evidence="1">
    <location>
        <begin position="544"/>
        <end position="556"/>
    </location>
</feature>
<dbReference type="EMBL" id="KN831774">
    <property type="protein sequence ID" value="KIM44323.1"/>
    <property type="molecule type" value="Genomic_DNA"/>
</dbReference>
<feature type="region of interest" description="Disordered" evidence="1">
    <location>
        <begin position="612"/>
        <end position="664"/>
    </location>
</feature>
<feature type="region of interest" description="Disordered" evidence="1">
    <location>
        <begin position="1131"/>
        <end position="1163"/>
    </location>
</feature>
<evidence type="ECO:0000256" key="1">
    <source>
        <dbReference type="SAM" id="MobiDB-lite"/>
    </source>
</evidence>
<reference evidence="4" key="2">
    <citation type="submission" date="2015-01" db="EMBL/GenBank/DDBJ databases">
        <title>Evolutionary Origins and Diversification of the Mycorrhizal Mutualists.</title>
        <authorList>
            <consortium name="DOE Joint Genome Institute"/>
            <consortium name="Mycorrhizal Genomics Consortium"/>
            <person name="Kohler A."/>
            <person name="Kuo A."/>
            <person name="Nagy L.G."/>
            <person name="Floudas D."/>
            <person name="Copeland A."/>
            <person name="Barry K.W."/>
            <person name="Cichocki N."/>
            <person name="Veneault-Fourrey C."/>
            <person name="LaButti K."/>
            <person name="Lindquist E.A."/>
            <person name="Lipzen A."/>
            <person name="Lundell T."/>
            <person name="Morin E."/>
            <person name="Murat C."/>
            <person name="Riley R."/>
            <person name="Ohm R."/>
            <person name="Sun H."/>
            <person name="Tunlid A."/>
            <person name="Henrissat B."/>
            <person name="Grigoriev I.V."/>
            <person name="Hibbett D.S."/>
            <person name="Martin F."/>
        </authorList>
    </citation>
    <scope>NUCLEOTIDE SEQUENCE [LARGE SCALE GENOMIC DNA]</scope>
    <source>
        <strain evidence="4">h7</strain>
    </source>
</reference>
<reference evidence="3 4" key="1">
    <citation type="submission" date="2014-04" db="EMBL/GenBank/DDBJ databases">
        <authorList>
            <consortium name="DOE Joint Genome Institute"/>
            <person name="Kuo A."/>
            <person name="Gay G."/>
            <person name="Dore J."/>
            <person name="Kohler A."/>
            <person name="Nagy L.G."/>
            <person name="Floudas D."/>
            <person name="Copeland A."/>
            <person name="Barry K.W."/>
            <person name="Cichocki N."/>
            <person name="Veneault-Fourrey C."/>
            <person name="LaButti K."/>
            <person name="Lindquist E.A."/>
            <person name="Lipzen A."/>
            <person name="Lundell T."/>
            <person name="Morin E."/>
            <person name="Murat C."/>
            <person name="Sun H."/>
            <person name="Tunlid A."/>
            <person name="Henrissat B."/>
            <person name="Grigoriev I.V."/>
            <person name="Hibbett D.S."/>
            <person name="Martin F."/>
            <person name="Nordberg H.P."/>
            <person name="Cantor M.N."/>
            <person name="Hua S.X."/>
        </authorList>
    </citation>
    <scope>NUCLEOTIDE SEQUENCE [LARGE SCALE GENOMIC DNA]</scope>
    <source>
        <strain evidence="4">h7</strain>
    </source>
</reference>
<name>A0A0C2Y3A6_HEBCY</name>
<evidence type="ECO:0000313" key="3">
    <source>
        <dbReference type="EMBL" id="KIM44323.1"/>
    </source>
</evidence>
<feature type="compositionally biased region" description="Polar residues" evidence="1">
    <location>
        <begin position="200"/>
        <end position="216"/>
    </location>
</feature>
<protein>
    <recommendedName>
        <fullName evidence="2">DH domain-containing protein</fullName>
    </recommendedName>
</protein>
<feature type="compositionally biased region" description="Basic and acidic residues" evidence="1">
    <location>
        <begin position="177"/>
        <end position="189"/>
    </location>
</feature>
<feature type="compositionally biased region" description="Basic and acidic residues" evidence="1">
    <location>
        <begin position="381"/>
        <end position="399"/>
    </location>
</feature>
<dbReference type="PANTHER" id="PTHR12673:SF159">
    <property type="entry name" value="LD03170P"/>
    <property type="match status" value="1"/>
</dbReference>
<feature type="compositionally biased region" description="Acidic residues" evidence="1">
    <location>
        <begin position="696"/>
        <end position="711"/>
    </location>
</feature>
<sequence>MPISRSTTVRDNARSPAPPLTPNPSTPRPFLPPVHYAVAGGYTSKRLKNDVGQPSTSIAKNRAKDEAKRKQTRSFAGIQGPPEASDSDSSLKSSAEEWSAQANATTKQQRRRSGFPDIEAQLLPSLRDTIDRMTGAPSRGSTPFKTGSPSENPRENHTQKRLSSPDLRMPASRKGTWHPDSRELTKYDLADDETVAPNPVYSNQSTPTLGNCSSKLKTPVKSALKSSLRSPTSTMGSPLSSSPLISPHSTTPVSSLKTVKSLLSRKVSGSFKSPFNGSKAKKTEENIPTPRIGGYPPSANWEITSVAVSEPSSNFPSVTKNFQSGIPRARTRFYNGGTPSGPSLEDSDLEHRYEIESRDRRKLTVTNAKISISGSSSESDAEIKKQADLDRMNAGRPSREGGISRIPIGLGLSLSHPSAMRSDKHDIQSRRSDRPSVQEKNLRFSLPVSESTDSAYSDEFNNIGPDSFQRSHRNHGVREQPRGEVLETARVFPPPPVERRRDPKSKRATSPRTTVSRRSSRSPVYRVDHATDEATASEREGYLSQRTSKSQRRSSSCEPKFAASPERGSDSSFVPVVPPRPRSACQRYAPASHRNSEVFPANLRDLIKSRQNFHSSSSPRLPGSSRLAKESDPELRSGRQERIAQRTMSPPYFEDEGYRKPSLDRDPILTEASAIAQGYRSAAARERMAFGLPPSESDEVFSGDDREEDLSQAESNLSSLNESLWQENSEELSMEAESILRSLNYPSQKEKQRRPHSNPPRLSVISPTLSASSSREEPKTGMNWNANETPRASGGRLTSTSTDWGPSKRFDLPPSSQIPNTREAVIQEIFETEEELLRLFHICMRVFILPLRVQNSRSWIAGVPLNIARLLDWFDDIVNLHEQIYESLCSARDTMSPATDRVSESIRCFVLKVEIYQPYLVRLADVSQEIASLMENPKSDFGQFVTIQQRSPECEGWSFERLLMLPVNRLAAYQDLFSRMLDLTPKTHQDYLSTFSLSRSTDTVIGVMTEVKIREDEYRLLKTFASRVQGLSASHELATRERRLLHSGSLALVLSDNDNALLQSQADIKAASTQQKNEARRSKRTSKFLDAVSISSFVFERSDSLKSASTSSSSTAGPVMTSTPVKSSWFSRLPLGRKPRSKSPLPVDPLPRVSRSPPLAPSNPRRTVNIHAFVVNDLVLLAEPTNVFGDDPHWMLLGGLGVFKPLSIAEIQNESLQEEAVVSLEALVLEPENLNKPLDFRASTFRVVDLVLPRLAGNSGSEMLQDWLLAFRQCSQMTLRKLTFIGIGQQDGGLLSERSDRTMDTHLALASLVGSGLPIPRSPSGTFPDALEEPGGFRNGLGDEREERGWWSLRYQQVFREFQRQDSLFSDDEEVV</sequence>
<dbReference type="InterPro" id="IPR035899">
    <property type="entry name" value="DBL_dom_sf"/>
</dbReference>
<dbReference type="SMART" id="SM00325">
    <property type="entry name" value="RhoGEF"/>
    <property type="match status" value="1"/>
</dbReference>
<feature type="compositionally biased region" description="Polar residues" evidence="1">
    <location>
        <begin position="224"/>
        <end position="236"/>
    </location>
</feature>
<feature type="compositionally biased region" description="Low complexity" evidence="1">
    <location>
        <begin position="237"/>
        <end position="268"/>
    </location>
</feature>
<dbReference type="InterPro" id="IPR051092">
    <property type="entry name" value="FYVE_RhoGEF_PH"/>
</dbReference>
<feature type="compositionally biased region" description="Basic and acidic residues" evidence="1">
    <location>
        <begin position="526"/>
        <end position="541"/>
    </location>
</feature>
<feature type="compositionally biased region" description="Low complexity" evidence="1">
    <location>
        <begin position="83"/>
        <end position="100"/>
    </location>
</feature>
<feature type="region of interest" description="Disordered" evidence="1">
    <location>
        <begin position="745"/>
        <end position="816"/>
    </location>
</feature>
<accession>A0A0C2Y3A6</accession>
<feature type="compositionally biased region" description="Basic and acidic residues" evidence="1">
    <location>
        <begin position="421"/>
        <end position="442"/>
    </location>
</feature>
<feature type="compositionally biased region" description="Basic and acidic residues" evidence="1">
    <location>
        <begin position="627"/>
        <end position="644"/>
    </location>
</feature>
<dbReference type="InterPro" id="IPR000219">
    <property type="entry name" value="DH_dom"/>
</dbReference>
<evidence type="ECO:0000313" key="4">
    <source>
        <dbReference type="Proteomes" id="UP000053424"/>
    </source>
</evidence>
<feature type="compositionally biased region" description="Low complexity" evidence="1">
    <location>
        <begin position="615"/>
        <end position="626"/>
    </location>
</feature>
<feature type="compositionally biased region" description="Pro residues" evidence="1">
    <location>
        <begin position="16"/>
        <end position="32"/>
    </location>
</feature>
<feature type="compositionally biased region" description="Polar residues" evidence="1">
    <location>
        <begin position="1"/>
        <end position="10"/>
    </location>
</feature>
<dbReference type="OrthoDB" id="1716625at2759"/>
<gene>
    <name evidence="3" type="ORF">M413DRAFT_25744</name>
</gene>
<feature type="region of interest" description="Disordered" evidence="1">
    <location>
        <begin position="329"/>
        <end position="593"/>
    </location>
</feature>
<dbReference type="Pfam" id="PF00621">
    <property type="entry name" value="RhoGEF"/>
    <property type="match status" value="1"/>
</dbReference>
<organism evidence="3 4">
    <name type="scientific">Hebeloma cylindrosporum</name>
    <dbReference type="NCBI Taxonomy" id="76867"/>
    <lineage>
        <taxon>Eukaryota</taxon>
        <taxon>Fungi</taxon>
        <taxon>Dikarya</taxon>
        <taxon>Basidiomycota</taxon>
        <taxon>Agaricomycotina</taxon>
        <taxon>Agaricomycetes</taxon>
        <taxon>Agaricomycetidae</taxon>
        <taxon>Agaricales</taxon>
        <taxon>Agaricineae</taxon>
        <taxon>Hymenogastraceae</taxon>
        <taxon>Hebeloma</taxon>
    </lineage>
</organism>
<feature type="compositionally biased region" description="Basic and acidic residues" evidence="1">
    <location>
        <begin position="476"/>
        <end position="487"/>
    </location>
</feature>
<feature type="compositionally biased region" description="Low complexity" evidence="1">
    <location>
        <begin position="510"/>
        <end position="525"/>
    </location>
</feature>
<feature type="domain" description="DH" evidence="2">
    <location>
        <begin position="821"/>
        <end position="991"/>
    </location>
</feature>
<feature type="compositionally biased region" description="Basic and acidic residues" evidence="1">
    <location>
        <begin position="349"/>
        <end position="359"/>
    </location>
</feature>
<feature type="region of interest" description="Disordered" evidence="1">
    <location>
        <begin position="690"/>
        <end position="718"/>
    </location>
</feature>
<dbReference type="GO" id="GO:0005085">
    <property type="term" value="F:guanyl-nucleotide exchange factor activity"/>
    <property type="evidence" value="ECO:0007669"/>
    <property type="project" value="InterPro"/>
</dbReference>
<dbReference type="PANTHER" id="PTHR12673">
    <property type="entry name" value="FACIOGENITAL DYSPLASIA PROTEIN"/>
    <property type="match status" value="1"/>
</dbReference>
<dbReference type="STRING" id="686832.A0A0C2Y3A6"/>
<feature type="region of interest" description="Disordered" evidence="1">
    <location>
        <begin position="1"/>
        <end position="298"/>
    </location>
</feature>
<dbReference type="HOGENOM" id="CLU_252085_0_0_1"/>
<keyword evidence="4" id="KW-1185">Reference proteome</keyword>
<proteinExistence type="predicted"/>
<feature type="compositionally biased region" description="Polar residues" evidence="1">
    <location>
        <begin position="782"/>
        <end position="804"/>
    </location>
</feature>